<dbReference type="InterPro" id="IPR036028">
    <property type="entry name" value="SH3-like_dom_sf"/>
</dbReference>
<comment type="caution">
    <text evidence="7">The sequence shown here is derived from an EMBL/GenBank/DDBJ whole genome shotgun (WGS) entry which is preliminary data.</text>
</comment>
<dbReference type="SUPFAM" id="SSF103657">
    <property type="entry name" value="BAR/IMD domain-like"/>
    <property type="match status" value="1"/>
</dbReference>
<evidence type="ECO:0000256" key="1">
    <source>
        <dbReference type="ARBA" id="ARBA00004170"/>
    </source>
</evidence>
<keyword evidence="8" id="KW-1185">Reference proteome</keyword>
<evidence type="ECO:0000313" key="7">
    <source>
        <dbReference type="EMBL" id="KAK8887815.1"/>
    </source>
</evidence>
<feature type="domain" description="SH3" evidence="6">
    <location>
        <begin position="287"/>
        <end position="347"/>
    </location>
</feature>
<keyword evidence="2 5" id="KW-0728">SH3 domain</keyword>
<dbReference type="InterPro" id="IPR050384">
    <property type="entry name" value="Endophilin_SH3RF"/>
</dbReference>
<dbReference type="SMART" id="SM00326">
    <property type="entry name" value="SH3"/>
    <property type="match status" value="2"/>
</dbReference>
<keyword evidence="4" id="KW-0472">Membrane</keyword>
<evidence type="ECO:0000256" key="4">
    <source>
        <dbReference type="ARBA" id="ARBA00023136"/>
    </source>
</evidence>
<dbReference type="InterPro" id="IPR027267">
    <property type="entry name" value="AH/BAR_dom_sf"/>
</dbReference>
<dbReference type="CDD" id="cd00174">
    <property type="entry name" value="SH3"/>
    <property type="match status" value="2"/>
</dbReference>
<dbReference type="Pfam" id="PF00018">
    <property type="entry name" value="SH3_1"/>
    <property type="match status" value="1"/>
</dbReference>
<dbReference type="PRINTS" id="PR00499">
    <property type="entry name" value="P67PHOX"/>
</dbReference>
<sequence>MNRIKIEEEAAINLKKIIPPDYDSKDPILKVFFEELKSEAEQHSTFAAELRKKVVTPANSYTQTMREKQKKLTSSLRTQKSAVNKAINDTEKAQRDVEYNKARCNGLQGSALTKQQQKVFKATQDYNNKSKIENQTAQTISSSQMPNIHREFSEFDTRRLNNLQKATVQFGQLKKALCESIMNGTNSCTSKMEGMDCNDRSNRYVARVFDASNEQVADDENIETFATAISDYTSEDPRDLKFERGDKIRVLGQHHSGWWEGELDGKRGFFPKTFVVMPGEVDLRKDPIGAVFLVIKDYDKARGGDISLLTGDLVYVDYLSKDRCSGTNLRDHKRGYFPLNCLECRISSNDSHVNTERSRNKK</sequence>
<evidence type="ECO:0000259" key="6">
    <source>
        <dbReference type="PROSITE" id="PS50002"/>
    </source>
</evidence>
<dbReference type="Gene3D" id="2.30.30.40">
    <property type="entry name" value="SH3 Domains"/>
    <property type="match status" value="2"/>
</dbReference>
<evidence type="ECO:0000256" key="5">
    <source>
        <dbReference type="PROSITE-ProRule" id="PRU00192"/>
    </source>
</evidence>
<dbReference type="PROSITE" id="PS50002">
    <property type="entry name" value="SH3"/>
    <property type="match status" value="2"/>
</dbReference>
<evidence type="ECO:0000313" key="8">
    <source>
        <dbReference type="Proteomes" id="UP001470230"/>
    </source>
</evidence>
<dbReference type="Proteomes" id="UP001470230">
    <property type="component" value="Unassembled WGS sequence"/>
</dbReference>
<dbReference type="PANTHER" id="PTHR14167:SF81">
    <property type="entry name" value="ENDOPHILIN-A"/>
    <property type="match status" value="1"/>
</dbReference>
<dbReference type="SUPFAM" id="SSF50044">
    <property type="entry name" value="SH3-domain"/>
    <property type="match status" value="2"/>
</dbReference>
<protein>
    <recommendedName>
        <fullName evidence="6">SH3 domain-containing protein</fullName>
    </recommendedName>
</protein>
<evidence type="ECO:0000256" key="2">
    <source>
        <dbReference type="ARBA" id="ARBA00022443"/>
    </source>
</evidence>
<comment type="subcellular location">
    <subcellularLocation>
        <location evidence="1">Membrane</location>
        <topology evidence="1">Peripheral membrane protein</topology>
    </subcellularLocation>
</comment>
<organism evidence="7 8">
    <name type="scientific">Tritrichomonas musculus</name>
    <dbReference type="NCBI Taxonomy" id="1915356"/>
    <lineage>
        <taxon>Eukaryota</taxon>
        <taxon>Metamonada</taxon>
        <taxon>Parabasalia</taxon>
        <taxon>Tritrichomonadida</taxon>
        <taxon>Tritrichomonadidae</taxon>
        <taxon>Tritrichomonas</taxon>
    </lineage>
</organism>
<keyword evidence="3" id="KW-0175">Coiled coil</keyword>
<gene>
    <name evidence="7" type="ORF">M9Y10_038872</name>
</gene>
<dbReference type="PANTHER" id="PTHR14167">
    <property type="entry name" value="SH3 DOMAIN-CONTAINING"/>
    <property type="match status" value="1"/>
</dbReference>
<dbReference type="InterPro" id="IPR001452">
    <property type="entry name" value="SH3_domain"/>
</dbReference>
<proteinExistence type="predicted"/>
<feature type="domain" description="SH3" evidence="6">
    <location>
        <begin position="221"/>
        <end position="280"/>
    </location>
</feature>
<evidence type="ECO:0000256" key="3">
    <source>
        <dbReference type="ARBA" id="ARBA00023054"/>
    </source>
</evidence>
<name>A0ABR2K9N0_9EUKA</name>
<dbReference type="PRINTS" id="PR00452">
    <property type="entry name" value="SH3DOMAIN"/>
</dbReference>
<dbReference type="EMBL" id="JAPFFF010000006">
    <property type="protein sequence ID" value="KAK8887815.1"/>
    <property type="molecule type" value="Genomic_DNA"/>
</dbReference>
<accession>A0ABR2K9N0</accession>
<reference evidence="7 8" key="1">
    <citation type="submission" date="2024-04" db="EMBL/GenBank/DDBJ databases">
        <title>Tritrichomonas musculus Genome.</title>
        <authorList>
            <person name="Alves-Ferreira E."/>
            <person name="Grigg M."/>
            <person name="Lorenzi H."/>
            <person name="Galac M."/>
        </authorList>
    </citation>
    <scope>NUCLEOTIDE SEQUENCE [LARGE SCALE GENOMIC DNA]</scope>
    <source>
        <strain evidence="7 8">EAF2021</strain>
    </source>
</reference>
<dbReference type="Gene3D" id="1.20.1270.60">
    <property type="entry name" value="Arfaptin homology (AH) domain/BAR domain"/>
    <property type="match status" value="1"/>
</dbReference>